<dbReference type="PRINTS" id="PR00625">
    <property type="entry name" value="JDOMAIN"/>
</dbReference>
<dbReference type="SMART" id="SM00271">
    <property type="entry name" value="DnaJ"/>
    <property type="match status" value="1"/>
</dbReference>
<dbReference type="Pfam" id="PF00226">
    <property type="entry name" value="DnaJ"/>
    <property type="match status" value="1"/>
</dbReference>
<dbReference type="InterPro" id="IPR052243">
    <property type="entry name" value="Mito_inner_membrane_organizer"/>
</dbReference>
<feature type="coiled-coil region" evidence="2">
    <location>
        <begin position="439"/>
        <end position="474"/>
    </location>
</feature>
<dbReference type="Gene3D" id="1.10.287.110">
    <property type="entry name" value="DnaJ domain"/>
    <property type="match status" value="1"/>
</dbReference>
<sequence length="568" mass="65158">MNEPNLYALFNLSPNATDDEIKTSFRKHSLIAHPDRQKPEHQEKAYNLFSLLKEARDILLNPQTRNAYDSHGFLYVQKLMNRSIQNPNEKSTKEENFFSKNLQKNKSFTFSQNSRVLSKNFFHFATDLNTFNLTKNSSLLGSAKIHESFISHHFLKELSPYNHLEFGVIISGSKYQQPQSNLDIALNRYLTNLKKPSVIGLGFSLKNSHPIFDVFFKSKLSPSITTSLSIVAPDPIRKIKNNKAIGINLLSGLTNASFGLQKRFMGYWTLSLNLAIPYLAPVISLNRQTPTSNIHGSFNLISQALRLGGSKIIDPKTSILVDSSFRNIFLWKSLKMYGVPKSEIFTHYSTHSFGFHHQISNDMSLSSSLVLESAQIHSSFQLSTLEQDFHFPVSLSPKINLKTFSKYVLIPSSIIGLTYYFLLKPFLREKEKKKIIKQRQEFAIEINFQKEKANQEREEILEEFSEKLKLEKEKNGLIIIEAKYGNYNFSEISGDFPSIIDVTLPIQFYVRNSSLFLGSFSKSNLIGIYDPCPLERKQLKIKYSLNGKEYLIVKNDFEEIEIPKKKKV</sequence>
<evidence type="ECO:0000256" key="2">
    <source>
        <dbReference type="SAM" id="Coils"/>
    </source>
</evidence>
<dbReference type="SUPFAM" id="SSF46565">
    <property type="entry name" value="Chaperone J-domain"/>
    <property type="match status" value="1"/>
</dbReference>
<protein>
    <submittedName>
        <fullName evidence="4">DNAj</fullName>
    </submittedName>
</protein>
<dbReference type="GO" id="GO:0042407">
    <property type="term" value="P:cristae formation"/>
    <property type="evidence" value="ECO:0007669"/>
    <property type="project" value="TreeGrafter"/>
</dbReference>
<dbReference type="PANTHER" id="PTHR44157">
    <property type="entry name" value="DNAJ HOMOLOG SUBFAMILY C MEMBER 11"/>
    <property type="match status" value="1"/>
</dbReference>
<dbReference type="PROSITE" id="PS50076">
    <property type="entry name" value="DNAJ_2"/>
    <property type="match status" value="1"/>
</dbReference>
<keyword evidence="2" id="KW-0175">Coiled coil</keyword>
<evidence type="ECO:0000313" key="4">
    <source>
        <dbReference type="EMBL" id="KAJ5076707.1"/>
    </source>
</evidence>
<dbReference type="InterPro" id="IPR024586">
    <property type="entry name" value="DnaJ-like_C11_C"/>
</dbReference>
<dbReference type="AlphaFoldDB" id="A0A9Q0RE10"/>
<dbReference type="EMBL" id="JAPDFW010000059">
    <property type="protein sequence ID" value="KAJ5076707.1"/>
    <property type="molecule type" value="Genomic_DNA"/>
</dbReference>
<evidence type="ECO:0000259" key="3">
    <source>
        <dbReference type="PROSITE" id="PS50076"/>
    </source>
</evidence>
<name>A0A9Q0RE10_ANAIG</name>
<gene>
    <name evidence="4" type="ORF">M0811_00024</name>
</gene>
<dbReference type="OrthoDB" id="10250354at2759"/>
<accession>A0A9Q0RE10</accession>
<proteinExistence type="predicted"/>
<evidence type="ECO:0000313" key="5">
    <source>
        <dbReference type="Proteomes" id="UP001149090"/>
    </source>
</evidence>
<dbReference type="PANTHER" id="PTHR44157:SF1">
    <property type="entry name" value="DNAJ HOMOLOG SUBFAMILY C MEMBER 11"/>
    <property type="match status" value="1"/>
</dbReference>
<evidence type="ECO:0000256" key="1">
    <source>
        <dbReference type="ARBA" id="ARBA00023186"/>
    </source>
</evidence>
<reference evidence="4" key="1">
    <citation type="submission" date="2022-10" db="EMBL/GenBank/DDBJ databases">
        <title>Novel sulphate-reducing endosymbionts in the free-living metamonad Anaeramoeba.</title>
        <authorList>
            <person name="Jerlstrom-Hultqvist J."/>
            <person name="Cepicka I."/>
            <person name="Gallot-Lavallee L."/>
            <person name="Salas-Leiva D."/>
            <person name="Curtis B.A."/>
            <person name="Zahonova K."/>
            <person name="Pipaliya S."/>
            <person name="Dacks J."/>
            <person name="Roger A.J."/>
        </authorList>
    </citation>
    <scope>NUCLEOTIDE SEQUENCE</scope>
    <source>
        <strain evidence="4">BMAN</strain>
    </source>
</reference>
<dbReference type="CDD" id="cd06257">
    <property type="entry name" value="DnaJ"/>
    <property type="match status" value="1"/>
</dbReference>
<comment type="caution">
    <text evidence="4">The sequence shown here is derived from an EMBL/GenBank/DDBJ whole genome shotgun (WGS) entry which is preliminary data.</text>
</comment>
<dbReference type="InterPro" id="IPR036869">
    <property type="entry name" value="J_dom_sf"/>
</dbReference>
<keyword evidence="5" id="KW-1185">Reference proteome</keyword>
<organism evidence="4 5">
    <name type="scientific">Anaeramoeba ignava</name>
    <name type="common">Anaerobic marine amoeba</name>
    <dbReference type="NCBI Taxonomy" id="1746090"/>
    <lineage>
        <taxon>Eukaryota</taxon>
        <taxon>Metamonada</taxon>
        <taxon>Anaeramoebidae</taxon>
        <taxon>Anaeramoeba</taxon>
    </lineage>
</organism>
<keyword evidence="1" id="KW-0143">Chaperone</keyword>
<dbReference type="Proteomes" id="UP001149090">
    <property type="component" value="Unassembled WGS sequence"/>
</dbReference>
<dbReference type="InterPro" id="IPR001623">
    <property type="entry name" value="DnaJ_domain"/>
</dbReference>
<dbReference type="Pfam" id="PF11875">
    <property type="entry name" value="DnaJ-like_C11_C"/>
    <property type="match status" value="1"/>
</dbReference>
<dbReference type="GO" id="GO:0005739">
    <property type="term" value="C:mitochondrion"/>
    <property type="evidence" value="ECO:0007669"/>
    <property type="project" value="GOC"/>
</dbReference>
<feature type="domain" description="J" evidence="3">
    <location>
        <begin position="5"/>
        <end position="72"/>
    </location>
</feature>